<reference evidence="2 3" key="1">
    <citation type="submission" date="2015-12" db="EMBL/GenBank/DDBJ databases">
        <title>The genome of Folsomia candida.</title>
        <authorList>
            <person name="Faddeeva A."/>
            <person name="Derks M.F."/>
            <person name="Anvar Y."/>
            <person name="Smit S."/>
            <person name="Van Straalen N."/>
            <person name="Roelofs D."/>
        </authorList>
    </citation>
    <scope>NUCLEOTIDE SEQUENCE [LARGE SCALE GENOMIC DNA]</scope>
    <source>
        <strain evidence="2 3">VU population</strain>
        <tissue evidence="2">Whole body</tissue>
    </source>
</reference>
<gene>
    <name evidence="2" type="ORF">Fcan01_15994</name>
</gene>
<proteinExistence type="predicted"/>
<comment type="caution">
    <text evidence="2">The sequence shown here is derived from an EMBL/GenBank/DDBJ whole genome shotgun (WGS) entry which is preliminary data.</text>
</comment>
<evidence type="ECO:0000313" key="2">
    <source>
        <dbReference type="EMBL" id="OXA49139.1"/>
    </source>
</evidence>
<protein>
    <submittedName>
        <fullName evidence="2">Uncharacterized protein</fullName>
    </submittedName>
</protein>
<keyword evidence="3" id="KW-1185">Reference proteome</keyword>
<dbReference type="EMBL" id="LNIX01000010">
    <property type="protein sequence ID" value="OXA49139.1"/>
    <property type="molecule type" value="Genomic_DNA"/>
</dbReference>
<evidence type="ECO:0000256" key="1">
    <source>
        <dbReference type="SAM" id="MobiDB-lite"/>
    </source>
</evidence>
<organism evidence="2 3">
    <name type="scientific">Folsomia candida</name>
    <name type="common">Springtail</name>
    <dbReference type="NCBI Taxonomy" id="158441"/>
    <lineage>
        <taxon>Eukaryota</taxon>
        <taxon>Metazoa</taxon>
        <taxon>Ecdysozoa</taxon>
        <taxon>Arthropoda</taxon>
        <taxon>Hexapoda</taxon>
        <taxon>Collembola</taxon>
        <taxon>Entomobryomorpha</taxon>
        <taxon>Isotomoidea</taxon>
        <taxon>Isotomidae</taxon>
        <taxon>Proisotominae</taxon>
        <taxon>Folsomia</taxon>
    </lineage>
</organism>
<feature type="compositionally biased region" description="Polar residues" evidence="1">
    <location>
        <begin position="31"/>
        <end position="56"/>
    </location>
</feature>
<accession>A0A226DV98</accession>
<sequence length="404" mass="46009">MNRIAPFFVRSEPQSGSSQNQLSYSEWRINKGSNQNNGVSKTENSSSSQSWKCTNSKNNATKSDRYFTLLRTQNKYTPFFVHSIAEKREIAIEAFYIDSTLSKFKNGAGPDKSSRPTATFLTLSNQEEFAAQILHTLLRTVPPHYVFAHINWTKDAKYCYKYYNMAPGTAKLFLFSLATLPQVFLASVASSASIQLQALDSIAQLDLLWDTINQKNLNKCMLMISAELPANWTGSCGPDLQRFQEIEIRPIAEYICTLHVLGDKHNFTYAEVPEEPKWEEIIGDMSFVVFLTQNQVDYQGYRGFSIFSIHFEELKFAVVTKFPSNINSVFGVFSPFDRSTWVLVLISCVTITLVIQFQGRGVVPGFTFLHIMGDFCRLVPSFSVNLLRMRFFGQSQLKRLQFLC</sequence>
<name>A0A226DV98_FOLCA</name>
<feature type="region of interest" description="Disordered" evidence="1">
    <location>
        <begin position="30"/>
        <end position="56"/>
    </location>
</feature>
<dbReference type="Proteomes" id="UP000198287">
    <property type="component" value="Unassembled WGS sequence"/>
</dbReference>
<dbReference type="AlphaFoldDB" id="A0A226DV98"/>
<evidence type="ECO:0000313" key="3">
    <source>
        <dbReference type="Proteomes" id="UP000198287"/>
    </source>
</evidence>